<dbReference type="InterPro" id="IPR002125">
    <property type="entry name" value="CMP_dCMP_dom"/>
</dbReference>
<dbReference type="CDD" id="cd01285">
    <property type="entry name" value="nucleoside_deaminase"/>
    <property type="match status" value="1"/>
</dbReference>
<keyword evidence="4" id="KW-0819">tRNA processing</keyword>
<proteinExistence type="inferred from homology"/>
<reference evidence="10 11" key="1">
    <citation type="journal article" date="2016" name="Proc. Natl. Acad. Sci. U.S.A.">
        <title>Comparative genomics of biotechnologically important yeasts.</title>
        <authorList>
            <person name="Riley R."/>
            <person name="Haridas S."/>
            <person name="Wolfe K.H."/>
            <person name="Lopes M.R."/>
            <person name="Hittinger C.T."/>
            <person name="Goeker M."/>
            <person name="Salamov A.A."/>
            <person name="Wisecaver J.H."/>
            <person name="Long T.M."/>
            <person name="Calvey C.H."/>
            <person name="Aerts A.L."/>
            <person name="Barry K.W."/>
            <person name="Choi C."/>
            <person name="Clum A."/>
            <person name="Coughlan A.Y."/>
            <person name="Deshpande S."/>
            <person name="Douglass A.P."/>
            <person name="Hanson S.J."/>
            <person name="Klenk H.-P."/>
            <person name="LaButti K.M."/>
            <person name="Lapidus A."/>
            <person name="Lindquist E.A."/>
            <person name="Lipzen A.M."/>
            <person name="Meier-Kolthoff J.P."/>
            <person name="Ohm R.A."/>
            <person name="Otillar R.P."/>
            <person name="Pangilinan J.L."/>
            <person name="Peng Y."/>
            <person name="Rokas A."/>
            <person name="Rosa C.A."/>
            <person name="Scheuner C."/>
            <person name="Sibirny A.A."/>
            <person name="Slot J.C."/>
            <person name="Stielow J.B."/>
            <person name="Sun H."/>
            <person name="Kurtzman C.P."/>
            <person name="Blackwell M."/>
            <person name="Grigoriev I.V."/>
            <person name="Jeffries T.W."/>
        </authorList>
    </citation>
    <scope>NUCLEOTIDE SEQUENCE [LARGE SCALE GENOMIC DNA]</scope>
    <source>
        <strain evidence="11">ATCC 58044 / CBS 1984 / NCYC 433 / NRRL Y-366-8</strain>
    </source>
</reference>
<dbReference type="SUPFAM" id="SSF53927">
    <property type="entry name" value="Cytidine deaminase-like"/>
    <property type="match status" value="1"/>
</dbReference>
<sequence length="251" mass="28976">MVELEKHYEFMRYALRLANNALHTNEVPVACVFVYDGQIVSYGSNNTNDSLSGITHAEFRGINIILDKVKSSPDFQQVYQNPQDIFKDIDLYVTVEPCVMCASALKQIGIRSVFFGCGNERFGGNGSVLRINKDCTTPENNYNAFPGFYRREAILLLRDFYTHENTHAPVPKSKKNRNLNKETYPDLIWSNYLNKDEFISMFGEDKIEIFEENRDLIEEVDESVLEPNNIDISDIIKFTETPLSSFKRRRL</sequence>
<dbReference type="PANTHER" id="PTHR11079:SF149">
    <property type="entry name" value="TRNA-SPECIFIC ADENOSINE DEAMINASE 2"/>
    <property type="match status" value="1"/>
</dbReference>
<evidence type="ECO:0000259" key="9">
    <source>
        <dbReference type="PROSITE" id="PS51747"/>
    </source>
</evidence>
<protein>
    <recommendedName>
        <fullName evidence="3">tRNA(adenine(34)) deaminase</fullName>
        <ecNumber evidence="3">3.5.4.33</ecNumber>
    </recommendedName>
</protein>
<keyword evidence="5" id="KW-0479">Metal-binding</keyword>
<evidence type="ECO:0000256" key="8">
    <source>
        <dbReference type="ARBA" id="ARBA00048045"/>
    </source>
</evidence>
<evidence type="ECO:0000313" key="10">
    <source>
        <dbReference type="EMBL" id="ODQ58764.1"/>
    </source>
</evidence>
<dbReference type="GeneID" id="30199196"/>
<comment type="similarity">
    <text evidence="2">Belongs to the cytidine and deoxycytidylate deaminase family. ADAT2 subfamily.</text>
</comment>
<keyword evidence="6" id="KW-0378">Hydrolase</keyword>
<accession>A0A1E3P0N3</accession>
<evidence type="ECO:0000256" key="6">
    <source>
        <dbReference type="ARBA" id="ARBA00022801"/>
    </source>
</evidence>
<dbReference type="GO" id="GO:0002100">
    <property type="term" value="P:tRNA wobble adenosine to inosine editing"/>
    <property type="evidence" value="ECO:0007669"/>
    <property type="project" value="EnsemblFungi"/>
</dbReference>
<dbReference type="Gene3D" id="3.40.140.10">
    <property type="entry name" value="Cytidine Deaminase, domain 2"/>
    <property type="match status" value="1"/>
</dbReference>
<evidence type="ECO:0000256" key="3">
    <source>
        <dbReference type="ARBA" id="ARBA00012740"/>
    </source>
</evidence>
<gene>
    <name evidence="10" type="ORF">WICANDRAFT_32383</name>
</gene>
<dbReference type="GO" id="GO:0005737">
    <property type="term" value="C:cytoplasm"/>
    <property type="evidence" value="ECO:0007669"/>
    <property type="project" value="TreeGrafter"/>
</dbReference>
<name>A0A1E3P0N3_WICAA</name>
<evidence type="ECO:0000313" key="11">
    <source>
        <dbReference type="Proteomes" id="UP000094112"/>
    </source>
</evidence>
<evidence type="ECO:0000256" key="4">
    <source>
        <dbReference type="ARBA" id="ARBA00022694"/>
    </source>
</evidence>
<dbReference type="AlphaFoldDB" id="A0A1E3P0N3"/>
<dbReference type="PANTHER" id="PTHR11079">
    <property type="entry name" value="CYTOSINE DEAMINASE FAMILY MEMBER"/>
    <property type="match status" value="1"/>
</dbReference>
<feature type="domain" description="CMP/dCMP-type deaminase" evidence="9">
    <location>
        <begin position="5"/>
        <end position="129"/>
    </location>
</feature>
<dbReference type="GO" id="GO:0052717">
    <property type="term" value="F:tRNA-specific adenosine-34 deaminase activity"/>
    <property type="evidence" value="ECO:0007669"/>
    <property type="project" value="UniProtKB-EC"/>
</dbReference>
<evidence type="ECO:0000256" key="7">
    <source>
        <dbReference type="ARBA" id="ARBA00022833"/>
    </source>
</evidence>
<dbReference type="Pfam" id="PF00383">
    <property type="entry name" value="dCMP_cyt_deam_1"/>
    <property type="match status" value="1"/>
</dbReference>
<evidence type="ECO:0000256" key="2">
    <source>
        <dbReference type="ARBA" id="ARBA00010669"/>
    </source>
</evidence>
<dbReference type="GO" id="GO:0005634">
    <property type="term" value="C:nucleus"/>
    <property type="evidence" value="ECO:0007669"/>
    <property type="project" value="TreeGrafter"/>
</dbReference>
<dbReference type="OrthoDB" id="1701769at2759"/>
<keyword evidence="11" id="KW-1185">Reference proteome</keyword>
<keyword evidence="7" id="KW-0862">Zinc</keyword>
<dbReference type="PROSITE" id="PS51747">
    <property type="entry name" value="CYT_DCMP_DEAMINASES_2"/>
    <property type="match status" value="1"/>
</dbReference>
<comment type="catalytic activity">
    <reaction evidence="8">
        <text>adenosine(34) in tRNA + H2O + H(+) = inosine(34) in tRNA + NH4(+)</text>
        <dbReference type="Rhea" id="RHEA:43168"/>
        <dbReference type="Rhea" id="RHEA-COMP:10373"/>
        <dbReference type="Rhea" id="RHEA-COMP:10374"/>
        <dbReference type="ChEBI" id="CHEBI:15377"/>
        <dbReference type="ChEBI" id="CHEBI:15378"/>
        <dbReference type="ChEBI" id="CHEBI:28938"/>
        <dbReference type="ChEBI" id="CHEBI:74411"/>
        <dbReference type="ChEBI" id="CHEBI:82852"/>
        <dbReference type="EC" id="3.5.4.33"/>
    </reaction>
</comment>
<dbReference type="GO" id="GO:0052718">
    <property type="term" value="C:tRNA-specific adenosine-34 deaminase complex"/>
    <property type="evidence" value="ECO:0007669"/>
    <property type="project" value="EnsemblFungi"/>
</dbReference>
<dbReference type="EC" id="3.5.4.33" evidence="3"/>
<comment type="cofactor">
    <cofactor evidence="1">
        <name>Zn(2+)</name>
        <dbReference type="ChEBI" id="CHEBI:29105"/>
    </cofactor>
</comment>
<dbReference type="Proteomes" id="UP000094112">
    <property type="component" value="Unassembled WGS sequence"/>
</dbReference>
<dbReference type="GO" id="GO:0046872">
    <property type="term" value="F:metal ion binding"/>
    <property type="evidence" value="ECO:0007669"/>
    <property type="project" value="UniProtKB-KW"/>
</dbReference>
<dbReference type="InterPro" id="IPR016193">
    <property type="entry name" value="Cytidine_deaminase-like"/>
</dbReference>
<organism evidence="10 11">
    <name type="scientific">Wickerhamomyces anomalus (strain ATCC 58044 / CBS 1984 / NCYC 433 / NRRL Y-366-8)</name>
    <name type="common">Yeast</name>
    <name type="synonym">Hansenula anomala</name>
    <dbReference type="NCBI Taxonomy" id="683960"/>
    <lineage>
        <taxon>Eukaryota</taxon>
        <taxon>Fungi</taxon>
        <taxon>Dikarya</taxon>
        <taxon>Ascomycota</taxon>
        <taxon>Saccharomycotina</taxon>
        <taxon>Saccharomycetes</taxon>
        <taxon>Phaffomycetales</taxon>
        <taxon>Wickerhamomycetaceae</taxon>
        <taxon>Wickerhamomyces</taxon>
    </lineage>
</organism>
<evidence type="ECO:0000256" key="1">
    <source>
        <dbReference type="ARBA" id="ARBA00001947"/>
    </source>
</evidence>
<dbReference type="RefSeq" id="XP_019037971.1">
    <property type="nucleotide sequence ID" value="XM_019181950.1"/>
</dbReference>
<dbReference type="EMBL" id="KV454211">
    <property type="protein sequence ID" value="ODQ58764.1"/>
    <property type="molecule type" value="Genomic_DNA"/>
</dbReference>
<dbReference type="FunFam" id="3.40.140.10:FF:000039">
    <property type="entry name" value="tRNA-specific adenosine deaminase"/>
    <property type="match status" value="1"/>
</dbReference>
<dbReference type="STRING" id="683960.A0A1E3P0N3"/>
<evidence type="ECO:0000256" key="5">
    <source>
        <dbReference type="ARBA" id="ARBA00022723"/>
    </source>
</evidence>